<name>X0WI19_9ZZZZ</name>
<gene>
    <name evidence="1" type="ORF">S01H1_49675</name>
</gene>
<reference evidence="1" key="1">
    <citation type="journal article" date="2014" name="Front. Microbiol.">
        <title>High frequency of phylogenetically diverse reductive dehalogenase-homologous genes in deep subseafloor sedimentary metagenomes.</title>
        <authorList>
            <person name="Kawai M."/>
            <person name="Futagami T."/>
            <person name="Toyoda A."/>
            <person name="Takaki Y."/>
            <person name="Nishi S."/>
            <person name="Hori S."/>
            <person name="Arai W."/>
            <person name="Tsubouchi T."/>
            <person name="Morono Y."/>
            <person name="Uchiyama I."/>
            <person name="Ito T."/>
            <person name="Fujiyama A."/>
            <person name="Inagaki F."/>
            <person name="Takami H."/>
        </authorList>
    </citation>
    <scope>NUCLEOTIDE SEQUENCE</scope>
    <source>
        <strain evidence="1">Expedition CK06-06</strain>
    </source>
</reference>
<dbReference type="AlphaFoldDB" id="X0WI19"/>
<organism evidence="1">
    <name type="scientific">marine sediment metagenome</name>
    <dbReference type="NCBI Taxonomy" id="412755"/>
    <lineage>
        <taxon>unclassified sequences</taxon>
        <taxon>metagenomes</taxon>
        <taxon>ecological metagenomes</taxon>
    </lineage>
</organism>
<comment type="caution">
    <text evidence="1">The sequence shown here is derived from an EMBL/GenBank/DDBJ whole genome shotgun (WGS) entry which is preliminary data.</text>
</comment>
<feature type="non-terminal residue" evidence="1">
    <location>
        <position position="1"/>
    </location>
</feature>
<sequence length="61" mass="7295">DPDAWYLLADKSNHQVKWIWRLRPETSMDTEKLTLNFLYFLYCRYSLGWIDYKGTYGSPGA</sequence>
<accession>X0WI19</accession>
<evidence type="ECO:0000313" key="1">
    <source>
        <dbReference type="EMBL" id="GAG24148.1"/>
    </source>
</evidence>
<protein>
    <submittedName>
        <fullName evidence="1">Uncharacterized protein</fullName>
    </submittedName>
</protein>
<dbReference type="EMBL" id="BARS01031967">
    <property type="protein sequence ID" value="GAG24148.1"/>
    <property type="molecule type" value="Genomic_DNA"/>
</dbReference>
<proteinExistence type="predicted"/>